<dbReference type="AlphaFoldDB" id="M0M9L4"/>
<evidence type="ECO:0000256" key="1">
    <source>
        <dbReference type="SAM" id="Phobius"/>
    </source>
</evidence>
<feature type="transmembrane region" description="Helical" evidence="1">
    <location>
        <begin position="52"/>
        <end position="72"/>
    </location>
</feature>
<comment type="caution">
    <text evidence="2">The sequence shown here is derived from an EMBL/GenBank/DDBJ whole genome shotgun (WGS) entry which is preliminary data.</text>
</comment>
<name>M0M9L4_9EURY</name>
<proteinExistence type="predicted"/>
<organism evidence="2 3">
    <name type="scientific">Halococcus hamelinensis 100A6</name>
    <dbReference type="NCBI Taxonomy" id="1132509"/>
    <lineage>
        <taxon>Archaea</taxon>
        <taxon>Methanobacteriati</taxon>
        <taxon>Methanobacteriota</taxon>
        <taxon>Stenosarchaea group</taxon>
        <taxon>Halobacteria</taxon>
        <taxon>Halobacteriales</taxon>
        <taxon>Halococcaceae</taxon>
        <taxon>Halococcus</taxon>
    </lineage>
</organism>
<dbReference type="PATRIC" id="fig|1132509.6.peg.656"/>
<gene>
    <name evidence="2" type="ORF">C447_02772</name>
</gene>
<keyword evidence="1" id="KW-0812">Transmembrane</keyword>
<keyword evidence="3" id="KW-1185">Reference proteome</keyword>
<keyword evidence="1" id="KW-1133">Transmembrane helix</keyword>
<protein>
    <submittedName>
        <fullName evidence="2">Uncharacterized protein</fullName>
    </submittedName>
</protein>
<dbReference type="Proteomes" id="UP000011566">
    <property type="component" value="Unassembled WGS sequence"/>
</dbReference>
<evidence type="ECO:0000313" key="3">
    <source>
        <dbReference type="Proteomes" id="UP000011566"/>
    </source>
</evidence>
<keyword evidence="1" id="KW-0472">Membrane</keyword>
<feature type="transmembrane region" description="Helical" evidence="1">
    <location>
        <begin position="20"/>
        <end position="40"/>
    </location>
</feature>
<accession>M0M9L4</accession>
<sequence length="90" mass="9796">MEIYATVVMAVNIHLTSVQWTALVALVVVTMFPFVVAPLAGSLDGFFLGLPVWFWVCFAVALVMYALVVVFITNPGSASADRTTRTSRVK</sequence>
<evidence type="ECO:0000313" key="2">
    <source>
        <dbReference type="EMBL" id="EMA41085.1"/>
    </source>
</evidence>
<reference evidence="2 3" key="1">
    <citation type="journal article" date="2014" name="PLoS Genet.">
        <title>Phylogenetically driven sequencing of extremely halophilic archaea reveals strategies for static and dynamic osmo-response.</title>
        <authorList>
            <person name="Becker E.A."/>
            <person name="Seitzer P.M."/>
            <person name="Tritt A."/>
            <person name="Larsen D."/>
            <person name="Krusor M."/>
            <person name="Yao A.I."/>
            <person name="Wu D."/>
            <person name="Madern D."/>
            <person name="Eisen J.A."/>
            <person name="Darling A.E."/>
            <person name="Facciotti M.T."/>
        </authorList>
    </citation>
    <scope>NUCLEOTIDE SEQUENCE [LARGE SCALE GENOMIC DNA]</scope>
    <source>
        <strain evidence="2 3">100A6</strain>
    </source>
</reference>
<dbReference type="EMBL" id="AOMB01000007">
    <property type="protein sequence ID" value="EMA41085.1"/>
    <property type="molecule type" value="Genomic_DNA"/>
</dbReference>